<organism evidence="1 2">
    <name type="scientific">Bionectria ochroleuca</name>
    <name type="common">Gliocladium roseum</name>
    <dbReference type="NCBI Taxonomy" id="29856"/>
    <lineage>
        <taxon>Eukaryota</taxon>
        <taxon>Fungi</taxon>
        <taxon>Dikarya</taxon>
        <taxon>Ascomycota</taxon>
        <taxon>Pezizomycotina</taxon>
        <taxon>Sordariomycetes</taxon>
        <taxon>Hypocreomycetidae</taxon>
        <taxon>Hypocreales</taxon>
        <taxon>Bionectriaceae</taxon>
        <taxon>Clonostachys</taxon>
    </lineage>
</organism>
<keyword evidence="2" id="KW-1185">Reference proteome</keyword>
<gene>
    <name evidence="1" type="ORF">CLO192961_LOCUS425228</name>
</gene>
<accession>A0ABY6UW70</accession>
<evidence type="ECO:0000313" key="2">
    <source>
        <dbReference type="Proteomes" id="UP000766486"/>
    </source>
</evidence>
<name>A0ABY6UW70_BIOOC</name>
<proteinExistence type="predicted"/>
<protein>
    <recommendedName>
        <fullName evidence="3">Fungal STAND N-terminal Goodbye domain-containing protein</fullName>
    </recommendedName>
</protein>
<comment type="caution">
    <text evidence="1">The sequence shown here is derived from an EMBL/GenBank/DDBJ whole genome shotgun (WGS) entry which is preliminary data.</text>
</comment>
<evidence type="ECO:0000313" key="1">
    <source>
        <dbReference type="EMBL" id="VUC35682.1"/>
    </source>
</evidence>
<evidence type="ECO:0008006" key="3">
    <source>
        <dbReference type="Google" id="ProtNLM"/>
    </source>
</evidence>
<reference evidence="1 2" key="1">
    <citation type="submission" date="2019-06" db="EMBL/GenBank/DDBJ databases">
        <authorList>
            <person name="Broberg M."/>
        </authorList>
    </citation>
    <scope>NUCLEOTIDE SEQUENCE [LARGE SCALE GENOMIC DNA]</scope>
</reference>
<dbReference type="Proteomes" id="UP000766486">
    <property type="component" value="Unassembled WGS sequence"/>
</dbReference>
<dbReference type="EMBL" id="CABFNS010000917">
    <property type="protein sequence ID" value="VUC35682.1"/>
    <property type="molecule type" value="Genomic_DNA"/>
</dbReference>
<sequence>MASSSELDKAVNDYKITLAVATKSIGERTTDDAAMLRKIKAMKDPTDTAGCLDLVKFLERDGCDRQPGRWFGPVNQILKSMQYYGPVVDTLIRLAPPMLGTACLNRLKEIKEMFADLYDCLSLVNIYKDFAGDDPDVKQELETFNVSLVKFFTIVIKKCDTQG</sequence>